<dbReference type="EMBL" id="VTTN01000004">
    <property type="protein sequence ID" value="KAA0596084.1"/>
    <property type="molecule type" value="Genomic_DNA"/>
</dbReference>
<reference evidence="4 5" key="1">
    <citation type="submission" date="2019-08" db="EMBL/GenBank/DDBJ databases">
        <authorList>
            <person name="Grouzdev D."/>
            <person name="Tikhonova E."/>
            <person name="Kravchenko I."/>
        </authorList>
    </citation>
    <scope>NUCLEOTIDE SEQUENCE [LARGE SCALE GENOMIC DNA]</scope>
    <source>
        <strain evidence="4 5">59b</strain>
    </source>
</reference>
<name>A0A5A9GR45_AZOLI</name>
<dbReference type="InterPro" id="IPR027275">
    <property type="entry name" value="PRC-brl_dom"/>
</dbReference>
<dbReference type="AlphaFoldDB" id="A0A5A9GR45"/>
<evidence type="ECO:0000259" key="3">
    <source>
        <dbReference type="Pfam" id="PF05239"/>
    </source>
</evidence>
<feature type="region of interest" description="Disordered" evidence="1">
    <location>
        <begin position="24"/>
        <end position="54"/>
    </location>
</feature>
<keyword evidence="2" id="KW-0732">Signal</keyword>
<dbReference type="Proteomes" id="UP000324927">
    <property type="component" value="Unassembled WGS sequence"/>
</dbReference>
<evidence type="ECO:0000256" key="1">
    <source>
        <dbReference type="SAM" id="MobiDB-lite"/>
    </source>
</evidence>
<keyword evidence="5" id="KW-1185">Reference proteome</keyword>
<sequence length="161" mass="17802">MRSAMTVLFLAAMTLGLIRSPAHADDAKPKRAEGGAHTQTQPEVDNSTPEERMKRRFPQKVRVGDLRGLPLLDEDDRTLGHVTEVVRMPNGRIVLVSRCDDWFGHGGRLIGIPIETVAILARHLNVLDIPGKDFPSLPSWKEADGAVIADDDIIRIAISRR</sequence>
<dbReference type="OrthoDB" id="7998280at2"/>
<organism evidence="4 5">
    <name type="scientific">Azospirillum lipoferum</name>
    <dbReference type="NCBI Taxonomy" id="193"/>
    <lineage>
        <taxon>Bacteria</taxon>
        <taxon>Pseudomonadati</taxon>
        <taxon>Pseudomonadota</taxon>
        <taxon>Alphaproteobacteria</taxon>
        <taxon>Rhodospirillales</taxon>
        <taxon>Azospirillaceae</taxon>
        <taxon>Azospirillum</taxon>
    </lineage>
</organism>
<evidence type="ECO:0000313" key="4">
    <source>
        <dbReference type="EMBL" id="KAA0596084.1"/>
    </source>
</evidence>
<accession>A0A5A9GR45</accession>
<feature type="chain" id="PRO_5023024164" evidence="2">
    <location>
        <begin position="25"/>
        <end position="161"/>
    </location>
</feature>
<feature type="signal peptide" evidence="2">
    <location>
        <begin position="1"/>
        <end position="24"/>
    </location>
</feature>
<dbReference type="InterPro" id="IPR011033">
    <property type="entry name" value="PRC_barrel-like_sf"/>
</dbReference>
<proteinExistence type="predicted"/>
<dbReference type="SUPFAM" id="SSF50346">
    <property type="entry name" value="PRC-barrel domain"/>
    <property type="match status" value="1"/>
</dbReference>
<evidence type="ECO:0000256" key="2">
    <source>
        <dbReference type="SAM" id="SignalP"/>
    </source>
</evidence>
<gene>
    <name evidence="4" type="ORF">FZ942_12965</name>
</gene>
<comment type="caution">
    <text evidence="4">The sequence shown here is derived from an EMBL/GenBank/DDBJ whole genome shotgun (WGS) entry which is preliminary data.</text>
</comment>
<evidence type="ECO:0000313" key="5">
    <source>
        <dbReference type="Proteomes" id="UP000324927"/>
    </source>
</evidence>
<feature type="domain" description="PRC-barrel" evidence="3">
    <location>
        <begin position="61"/>
        <end position="122"/>
    </location>
</feature>
<feature type="compositionally biased region" description="Basic and acidic residues" evidence="1">
    <location>
        <begin position="24"/>
        <end position="34"/>
    </location>
</feature>
<protein>
    <submittedName>
        <fullName evidence="4">PRC-barrel domain containing protein</fullName>
    </submittedName>
</protein>
<feature type="compositionally biased region" description="Polar residues" evidence="1">
    <location>
        <begin position="37"/>
        <end position="47"/>
    </location>
</feature>
<dbReference type="Pfam" id="PF05239">
    <property type="entry name" value="PRC"/>
    <property type="match status" value="1"/>
</dbReference>